<proteinExistence type="inferred from homology"/>
<evidence type="ECO:0000256" key="7">
    <source>
        <dbReference type="SAM" id="Phobius"/>
    </source>
</evidence>
<dbReference type="AlphaFoldDB" id="A0A6L6PNN2"/>
<dbReference type="PANTHER" id="PTHR30012">
    <property type="entry name" value="GENERAL SECRETION PATHWAY PROTEIN"/>
    <property type="match status" value="1"/>
</dbReference>
<dbReference type="InterPro" id="IPR018076">
    <property type="entry name" value="T2SS_GspF_dom"/>
</dbReference>
<dbReference type="Pfam" id="PF00482">
    <property type="entry name" value="T2SSF"/>
    <property type="match status" value="2"/>
</dbReference>
<feature type="transmembrane region" description="Helical" evidence="7">
    <location>
        <begin position="214"/>
        <end position="234"/>
    </location>
</feature>
<keyword evidence="5 7" id="KW-1133">Transmembrane helix</keyword>
<keyword evidence="3" id="KW-1003">Cell membrane</keyword>
<evidence type="ECO:0000256" key="3">
    <source>
        <dbReference type="ARBA" id="ARBA00022475"/>
    </source>
</evidence>
<evidence type="ECO:0000313" key="9">
    <source>
        <dbReference type="EMBL" id="MTV40554.1"/>
    </source>
</evidence>
<dbReference type="InterPro" id="IPR003004">
    <property type="entry name" value="GspF/PilC"/>
</dbReference>
<keyword evidence="10" id="KW-1185">Reference proteome</keyword>
<feature type="domain" description="Type II secretion system protein GspF" evidence="8">
    <location>
        <begin position="61"/>
        <end position="184"/>
    </location>
</feature>
<dbReference type="Gene3D" id="1.20.81.30">
    <property type="entry name" value="Type II secretion system (T2SS), domain F"/>
    <property type="match status" value="2"/>
</dbReference>
<comment type="subcellular location">
    <subcellularLocation>
        <location evidence="1">Cell membrane</location>
        <topology evidence="1">Multi-pass membrane protein</topology>
    </subcellularLocation>
</comment>
<dbReference type="PANTHER" id="PTHR30012:SF0">
    <property type="entry name" value="TYPE II SECRETION SYSTEM PROTEIN F-RELATED"/>
    <property type="match status" value="1"/>
</dbReference>
<dbReference type="RefSeq" id="WP_155466548.1">
    <property type="nucleotide sequence ID" value="NZ_WNKY01000036.1"/>
</dbReference>
<dbReference type="GO" id="GO:0005886">
    <property type="term" value="C:plasma membrane"/>
    <property type="evidence" value="ECO:0007669"/>
    <property type="project" value="UniProtKB-SubCell"/>
</dbReference>
<keyword evidence="4 7" id="KW-0812">Transmembrane</keyword>
<name>A0A6L6PNN2_9BURK</name>
<evidence type="ECO:0000313" key="10">
    <source>
        <dbReference type="Proteomes" id="UP000475582"/>
    </source>
</evidence>
<dbReference type="Proteomes" id="UP000475582">
    <property type="component" value="Unassembled WGS sequence"/>
</dbReference>
<feature type="transmembrane region" description="Helical" evidence="7">
    <location>
        <begin position="157"/>
        <end position="183"/>
    </location>
</feature>
<dbReference type="EMBL" id="WNKY01000036">
    <property type="protein sequence ID" value="MTV40554.1"/>
    <property type="molecule type" value="Genomic_DNA"/>
</dbReference>
<evidence type="ECO:0000256" key="2">
    <source>
        <dbReference type="ARBA" id="ARBA00005745"/>
    </source>
</evidence>
<sequence length="395" mass="43942">MRFKLKVYRASTSSRTLSLAAVDEKDSRRQALELGFQVISVSRQLDGFSFKVGPSFSIALFSEELLALLEAGLSLVETVDALEQKSKTQESHQILGSLLTMLREGKTFSQALASMPEVFPVLYVATIRTSERTGDLVEALRRYLAYHRQLNRVREKVVAASVYPLLLMAVGLLVVLFLLGYVVPRFSLVYEDLGRNLPWMSRVLMKWGQFISAYGWQTGVATLGFIAGTTYLLFRSSVKARLLKTLWSLPVIGKKIRLYQLARFTRTLAMLVNGGIPFVGALEMVRGLLQQPALQRGLTHAAIMVREGRAVSDAFASNGLATDVGVRLLIVGERSGELGQSLERIAGLYDDEIARWVDWFTKLFEPLLMIGIGLVIGTIVVLMYLPIFELANSLQ</sequence>
<dbReference type="OrthoDB" id="9805682at2"/>
<organism evidence="9 10">
    <name type="scientific">Duganella radicis</name>
    <dbReference type="NCBI Taxonomy" id="551988"/>
    <lineage>
        <taxon>Bacteria</taxon>
        <taxon>Pseudomonadati</taxon>
        <taxon>Pseudomonadota</taxon>
        <taxon>Betaproteobacteria</taxon>
        <taxon>Burkholderiales</taxon>
        <taxon>Oxalobacteraceae</taxon>
        <taxon>Telluria group</taxon>
        <taxon>Duganella</taxon>
    </lineage>
</organism>
<reference evidence="9 10" key="1">
    <citation type="submission" date="2019-11" db="EMBL/GenBank/DDBJ databases">
        <title>Type strains purchased from KCTC, JCM and DSMZ.</title>
        <authorList>
            <person name="Lu H."/>
        </authorList>
    </citation>
    <scope>NUCLEOTIDE SEQUENCE [LARGE SCALE GENOMIC DNA]</scope>
    <source>
        <strain evidence="9 10">KCTC 22382</strain>
    </source>
</reference>
<comment type="similarity">
    <text evidence="2">Belongs to the GSP F family.</text>
</comment>
<gene>
    <name evidence="9" type="ORF">GM676_23630</name>
</gene>
<evidence type="ECO:0000256" key="1">
    <source>
        <dbReference type="ARBA" id="ARBA00004651"/>
    </source>
</evidence>
<feature type="transmembrane region" description="Helical" evidence="7">
    <location>
        <begin position="367"/>
        <end position="387"/>
    </location>
</feature>
<protein>
    <submittedName>
        <fullName evidence="9">Type II secretion system F family protein</fullName>
    </submittedName>
</protein>
<comment type="caution">
    <text evidence="9">The sequence shown here is derived from an EMBL/GenBank/DDBJ whole genome shotgun (WGS) entry which is preliminary data.</text>
</comment>
<evidence type="ECO:0000259" key="8">
    <source>
        <dbReference type="Pfam" id="PF00482"/>
    </source>
</evidence>
<evidence type="ECO:0000256" key="5">
    <source>
        <dbReference type="ARBA" id="ARBA00022989"/>
    </source>
</evidence>
<dbReference type="PRINTS" id="PR00812">
    <property type="entry name" value="BCTERIALGSPF"/>
</dbReference>
<keyword evidence="6 7" id="KW-0472">Membrane</keyword>
<evidence type="ECO:0000256" key="6">
    <source>
        <dbReference type="ARBA" id="ARBA00023136"/>
    </source>
</evidence>
<dbReference type="InterPro" id="IPR042094">
    <property type="entry name" value="T2SS_GspF_sf"/>
</dbReference>
<evidence type="ECO:0000256" key="4">
    <source>
        <dbReference type="ARBA" id="ARBA00022692"/>
    </source>
</evidence>
<accession>A0A6L6PNN2</accession>
<feature type="domain" description="Type II secretion system protein GspF" evidence="8">
    <location>
        <begin position="264"/>
        <end position="386"/>
    </location>
</feature>